<comment type="subcellular location">
    <subcellularLocation>
        <location evidence="1">Membrane</location>
        <topology evidence="1">Multi-pass membrane protein</topology>
    </subcellularLocation>
</comment>
<reference evidence="6 7" key="1">
    <citation type="journal article" date="2020" name="G3 (Bethesda)">
        <title>Genetic Underpinnings of Host Manipulation by Ophiocordyceps as Revealed by Comparative Transcriptomics.</title>
        <authorList>
            <person name="Will I."/>
            <person name="Das B."/>
            <person name="Trinh T."/>
            <person name="Brachmann A."/>
            <person name="Ohm R.A."/>
            <person name="de Bekker C."/>
        </authorList>
    </citation>
    <scope>NUCLEOTIDE SEQUENCE [LARGE SCALE GENOMIC DNA]</scope>
    <source>
        <strain evidence="6 7">EC05</strain>
    </source>
</reference>
<keyword evidence="2 5" id="KW-0812">Transmembrane</keyword>
<gene>
    <name evidence="6" type="ORF">GQ602_000455</name>
</gene>
<evidence type="ECO:0000256" key="4">
    <source>
        <dbReference type="ARBA" id="ARBA00023136"/>
    </source>
</evidence>
<evidence type="ECO:0000256" key="5">
    <source>
        <dbReference type="SAM" id="Phobius"/>
    </source>
</evidence>
<sequence>MNRKHVLGARYHAYSIWLFTRSDIKDIILPSLLYSLVTLPSLPPVFSITTPPLSLFQRLPLALFWTWINLVPITIDNQRQPDSIAEDAINKPWRTLPSRRMTPRDATTLMIFLYPLALLSSLFTGGFLQSLSLIVLSFWYNNLRGAQDNLMTRQVLNAAGFNCFATGALTVLVGRASPLTTGPFLTWQLMLIAVVATTVQTQDMYDQEGDAERGRHTVPLDLGDGFARWTVAVAVVFWSVLCPCFVGGHVLGFFLTGCLGFVVALRCLLLRSVAADKRSYIVWNVWLVSVYSLPLLAAVSEGSI</sequence>
<dbReference type="CDD" id="cd13965">
    <property type="entry name" value="PT_UbiA_3"/>
    <property type="match status" value="1"/>
</dbReference>
<evidence type="ECO:0000256" key="1">
    <source>
        <dbReference type="ARBA" id="ARBA00004141"/>
    </source>
</evidence>
<dbReference type="InterPro" id="IPR050475">
    <property type="entry name" value="Prenyltransferase_related"/>
</dbReference>
<comment type="caution">
    <text evidence="6">The sequence shown here is derived from an EMBL/GenBank/DDBJ whole genome shotgun (WGS) entry which is preliminary data.</text>
</comment>
<dbReference type="Pfam" id="PF01040">
    <property type="entry name" value="UbiA"/>
    <property type="match status" value="1"/>
</dbReference>
<feature type="transmembrane region" description="Helical" evidence="5">
    <location>
        <begin position="155"/>
        <end position="173"/>
    </location>
</feature>
<dbReference type="GO" id="GO:0016020">
    <property type="term" value="C:membrane"/>
    <property type="evidence" value="ECO:0007669"/>
    <property type="project" value="UniProtKB-SubCell"/>
</dbReference>
<name>A0A8H4QCA2_9HYPO</name>
<proteinExistence type="predicted"/>
<evidence type="ECO:0000313" key="6">
    <source>
        <dbReference type="EMBL" id="KAF4594842.1"/>
    </source>
</evidence>
<dbReference type="Proteomes" id="UP000562929">
    <property type="component" value="Unassembled WGS sequence"/>
</dbReference>
<evidence type="ECO:0000313" key="7">
    <source>
        <dbReference type="Proteomes" id="UP000562929"/>
    </source>
</evidence>
<feature type="transmembrane region" description="Helical" evidence="5">
    <location>
        <begin position="253"/>
        <end position="274"/>
    </location>
</feature>
<dbReference type="PANTHER" id="PTHR42723:SF1">
    <property type="entry name" value="CHLOROPHYLL SYNTHASE, CHLOROPLASTIC"/>
    <property type="match status" value="1"/>
</dbReference>
<keyword evidence="3 5" id="KW-1133">Transmembrane helix</keyword>
<feature type="transmembrane region" description="Helical" evidence="5">
    <location>
        <begin position="109"/>
        <end position="140"/>
    </location>
</feature>
<protein>
    <submittedName>
        <fullName evidence="6">Digeranylgeranylglyceryl phosphate synthase protein</fullName>
    </submittedName>
</protein>
<feature type="transmembrane region" description="Helical" evidence="5">
    <location>
        <begin position="225"/>
        <end position="246"/>
    </location>
</feature>
<evidence type="ECO:0000256" key="3">
    <source>
        <dbReference type="ARBA" id="ARBA00022989"/>
    </source>
</evidence>
<dbReference type="AlphaFoldDB" id="A0A8H4QCA2"/>
<evidence type="ECO:0000256" key="2">
    <source>
        <dbReference type="ARBA" id="ARBA00022692"/>
    </source>
</evidence>
<keyword evidence="7" id="KW-1185">Reference proteome</keyword>
<dbReference type="GO" id="GO:0016765">
    <property type="term" value="F:transferase activity, transferring alkyl or aryl (other than methyl) groups"/>
    <property type="evidence" value="ECO:0007669"/>
    <property type="project" value="InterPro"/>
</dbReference>
<dbReference type="InterPro" id="IPR000537">
    <property type="entry name" value="UbiA_prenyltransferase"/>
</dbReference>
<feature type="transmembrane region" description="Helical" evidence="5">
    <location>
        <begin position="280"/>
        <end position="299"/>
    </location>
</feature>
<organism evidence="6 7">
    <name type="scientific">Ophiocordyceps camponoti-floridani</name>
    <dbReference type="NCBI Taxonomy" id="2030778"/>
    <lineage>
        <taxon>Eukaryota</taxon>
        <taxon>Fungi</taxon>
        <taxon>Dikarya</taxon>
        <taxon>Ascomycota</taxon>
        <taxon>Pezizomycotina</taxon>
        <taxon>Sordariomycetes</taxon>
        <taxon>Hypocreomycetidae</taxon>
        <taxon>Hypocreales</taxon>
        <taxon>Ophiocordycipitaceae</taxon>
        <taxon>Ophiocordyceps</taxon>
    </lineage>
</organism>
<accession>A0A8H4QCA2</accession>
<keyword evidence="4 5" id="KW-0472">Membrane</keyword>
<dbReference type="OrthoDB" id="434972at2759"/>
<dbReference type="EMBL" id="JAACLJ010000001">
    <property type="protein sequence ID" value="KAF4594842.1"/>
    <property type="molecule type" value="Genomic_DNA"/>
</dbReference>
<dbReference type="PANTHER" id="PTHR42723">
    <property type="entry name" value="CHLOROPHYLL SYNTHASE"/>
    <property type="match status" value="1"/>
</dbReference>